<feature type="region of interest" description="Disordered" evidence="1">
    <location>
        <begin position="209"/>
        <end position="316"/>
    </location>
</feature>
<feature type="compositionally biased region" description="Low complexity" evidence="1">
    <location>
        <begin position="468"/>
        <end position="486"/>
    </location>
</feature>
<dbReference type="EMBL" id="ML995809">
    <property type="protein sequence ID" value="KAF2773765.1"/>
    <property type="molecule type" value="Genomic_DNA"/>
</dbReference>
<feature type="compositionally biased region" description="Acidic residues" evidence="1">
    <location>
        <begin position="526"/>
        <end position="540"/>
    </location>
</feature>
<evidence type="ECO:0000313" key="3">
    <source>
        <dbReference type="Proteomes" id="UP000799436"/>
    </source>
</evidence>
<name>A0A6G1LLL9_9PEZI</name>
<gene>
    <name evidence="2" type="ORF">EJ03DRAFT_332962</name>
</gene>
<feature type="compositionally biased region" description="Basic and acidic residues" evidence="1">
    <location>
        <begin position="234"/>
        <end position="244"/>
    </location>
</feature>
<feature type="region of interest" description="Disordered" evidence="1">
    <location>
        <begin position="1"/>
        <end position="107"/>
    </location>
</feature>
<feature type="compositionally biased region" description="Basic and acidic residues" evidence="1">
    <location>
        <begin position="595"/>
        <end position="614"/>
    </location>
</feature>
<evidence type="ECO:0000256" key="1">
    <source>
        <dbReference type="SAM" id="MobiDB-lite"/>
    </source>
</evidence>
<feature type="compositionally biased region" description="Basic and acidic residues" evidence="1">
    <location>
        <begin position="346"/>
        <end position="367"/>
    </location>
</feature>
<feature type="compositionally biased region" description="Acidic residues" evidence="1">
    <location>
        <begin position="580"/>
        <end position="594"/>
    </location>
</feature>
<sequence length="620" mass="67054">MADVPAQDNVAIAGDAVDNGKSAVAADPAQELEGGRKRKASDDISRDDDDDDDDEQPAKQKKASAKKARQSSQDKDGSASPDPAGQPANWNFSPPPKPADQEAAEQYRDLIEKLIKRIWEEEAGDRPTFRSKPKAMPFEELYPDPVYCEAIHYLETAMSKLDHIAIIAGHSAWKREREERSERKVAEDAGSENKAKTFRFNALTDQYRADEPEAFFDPKASESAEEPNEAGSQDVHEAHDEDHAVQPITTQSVPSPLELAQSDLPKPTQETFPPDSVREMVAEANIPTETQAEDDVAASSNASVFDEEQGQPPDSAEIREAQVNELLAQINAPFLEETATRPPADQVDRPSTEEGVREPFQDSRAHDFPAVPAGPLLPATGGSLPGLFAQAPRSTVSAPSQPMVVEQDVAKPAGEQGDAISEPPVSAADQPLLSMPEPLSGNDKPESDKEEGDAAPTQATQRLALPPASAAIDTWTTAAAASTASSCIPPYHRPSERTEDETDCDDSPVQGVFKQDSASAAAPELDFPDEEEEGEEGNGGEVHDEELFGAEDGDDGNPYEDEEEEKGHEECKEQEKHEQDEEPKENDEADEREEVADHPDADVPDGGDVKLADHGDDENA</sequence>
<feature type="compositionally biased region" description="Acidic residues" evidence="1">
    <location>
        <begin position="45"/>
        <end position="55"/>
    </location>
</feature>
<evidence type="ECO:0000313" key="2">
    <source>
        <dbReference type="EMBL" id="KAF2773765.1"/>
    </source>
</evidence>
<dbReference type="OrthoDB" id="10480687at2759"/>
<feature type="compositionally biased region" description="Acidic residues" evidence="1">
    <location>
        <begin position="547"/>
        <end position="564"/>
    </location>
</feature>
<feature type="compositionally biased region" description="Basic and acidic residues" evidence="1">
    <location>
        <begin position="174"/>
        <end position="195"/>
    </location>
</feature>
<feature type="region of interest" description="Disordered" evidence="1">
    <location>
        <begin position="334"/>
        <end position="620"/>
    </location>
</feature>
<protein>
    <submittedName>
        <fullName evidence="2">Uncharacterized protein</fullName>
    </submittedName>
</protein>
<keyword evidence="3" id="KW-1185">Reference proteome</keyword>
<accession>A0A6G1LLL9</accession>
<proteinExistence type="predicted"/>
<dbReference type="AlphaFoldDB" id="A0A6G1LLL9"/>
<feature type="compositionally biased region" description="Basic and acidic residues" evidence="1">
    <location>
        <begin position="565"/>
        <end position="579"/>
    </location>
</feature>
<organism evidence="2 3">
    <name type="scientific">Teratosphaeria nubilosa</name>
    <dbReference type="NCBI Taxonomy" id="161662"/>
    <lineage>
        <taxon>Eukaryota</taxon>
        <taxon>Fungi</taxon>
        <taxon>Dikarya</taxon>
        <taxon>Ascomycota</taxon>
        <taxon>Pezizomycotina</taxon>
        <taxon>Dothideomycetes</taxon>
        <taxon>Dothideomycetidae</taxon>
        <taxon>Mycosphaerellales</taxon>
        <taxon>Teratosphaeriaceae</taxon>
        <taxon>Teratosphaeria</taxon>
    </lineage>
</organism>
<reference evidence="2" key="1">
    <citation type="journal article" date="2020" name="Stud. Mycol.">
        <title>101 Dothideomycetes genomes: a test case for predicting lifestyles and emergence of pathogens.</title>
        <authorList>
            <person name="Haridas S."/>
            <person name="Albert R."/>
            <person name="Binder M."/>
            <person name="Bloem J."/>
            <person name="Labutti K."/>
            <person name="Salamov A."/>
            <person name="Andreopoulos B."/>
            <person name="Baker S."/>
            <person name="Barry K."/>
            <person name="Bills G."/>
            <person name="Bluhm B."/>
            <person name="Cannon C."/>
            <person name="Castanera R."/>
            <person name="Culley D."/>
            <person name="Daum C."/>
            <person name="Ezra D."/>
            <person name="Gonzalez J."/>
            <person name="Henrissat B."/>
            <person name="Kuo A."/>
            <person name="Liang C."/>
            <person name="Lipzen A."/>
            <person name="Lutzoni F."/>
            <person name="Magnuson J."/>
            <person name="Mondo S."/>
            <person name="Nolan M."/>
            <person name="Ohm R."/>
            <person name="Pangilinan J."/>
            <person name="Park H.-J."/>
            <person name="Ramirez L."/>
            <person name="Alfaro M."/>
            <person name="Sun H."/>
            <person name="Tritt A."/>
            <person name="Yoshinaga Y."/>
            <person name="Zwiers L.-H."/>
            <person name="Turgeon B."/>
            <person name="Goodwin S."/>
            <person name="Spatafora J."/>
            <person name="Crous P."/>
            <person name="Grigoriev I."/>
        </authorList>
    </citation>
    <scope>NUCLEOTIDE SEQUENCE</scope>
    <source>
        <strain evidence="2">CBS 116005</strain>
    </source>
</reference>
<dbReference type="Proteomes" id="UP000799436">
    <property type="component" value="Unassembled WGS sequence"/>
</dbReference>
<feature type="region of interest" description="Disordered" evidence="1">
    <location>
        <begin position="174"/>
        <end position="197"/>
    </location>
</feature>
<feature type="compositionally biased region" description="Basic residues" evidence="1">
    <location>
        <begin position="59"/>
        <end position="69"/>
    </location>
</feature>